<dbReference type="EMBL" id="BSOS01000007">
    <property type="protein sequence ID" value="GLR65837.1"/>
    <property type="molecule type" value="Genomic_DNA"/>
</dbReference>
<dbReference type="Pfam" id="PF09982">
    <property type="entry name" value="LpxR"/>
    <property type="match status" value="1"/>
</dbReference>
<comment type="caution">
    <text evidence="2">The sequence shown here is derived from an EMBL/GenBank/DDBJ whole genome shotgun (WGS) entry which is preliminary data.</text>
</comment>
<protein>
    <submittedName>
        <fullName evidence="2">Membrane protein</fullName>
    </submittedName>
</protein>
<evidence type="ECO:0000313" key="3">
    <source>
        <dbReference type="Proteomes" id="UP001156641"/>
    </source>
</evidence>
<feature type="chain" id="PRO_5046304594" evidence="1">
    <location>
        <begin position="24"/>
        <end position="332"/>
    </location>
</feature>
<sequence>MHCVRSATVSIGLLLGSTCLAWASSPPQDPGSILTIQGENDAFSLPSTDELYTAGARLGYVTPTGVLPGFLSQFGNDLFGDGTQRLEFSLEQVIFTPSNTQLYNPNPRDMPYSGHLALSTSLIQDTTATRSVAGLSLGVVGPAALGQSVQNGFHELIGQTPNRGWHYQLHDEPTLDLFGSRIWREDIATLCGGALGLQILPQVSAQAGNTEIYAQAGGLVRLGQGLDSDFGPSLLGNGLNGTDAYTPSQPLVWYIFAGADGRLVGHDIFVQGNDFRSSRHVALTPLQGEAEIGAAVILYGLRISATEVLESPQFHHSAPAFQYGSIAISGRF</sequence>
<dbReference type="InterPro" id="IPR037107">
    <property type="entry name" value="Put_OMP_sf"/>
</dbReference>
<evidence type="ECO:0000313" key="2">
    <source>
        <dbReference type="EMBL" id="GLR65837.1"/>
    </source>
</evidence>
<organism evidence="2 3">
    <name type="scientific">Acidocella aquatica</name>
    <dbReference type="NCBI Taxonomy" id="1922313"/>
    <lineage>
        <taxon>Bacteria</taxon>
        <taxon>Pseudomonadati</taxon>
        <taxon>Pseudomonadota</taxon>
        <taxon>Alphaproteobacteria</taxon>
        <taxon>Acetobacterales</taxon>
        <taxon>Acidocellaceae</taxon>
        <taxon>Acidocella</taxon>
    </lineage>
</organism>
<keyword evidence="1" id="KW-0732">Signal</keyword>
<reference evidence="3" key="1">
    <citation type="journal article" date="2019" name="Int. J. Syst. Evol. Microbiol.">
        <title>The Global Catalogue of Microorganisms (GCM) 10K type strain sequencing project: providing services to taxonomists for standard genome sequencing and annotation.</title>
        <authorList>
            <consortium name="The Broad Institute Genomics Platform"/>
            <consortium name="The Broad Institute Genome Sequencing Center for Infectious Disease"/>
            <person name="Wu L."/>
            <person name="Ma J."/>
        </authorList>
    </citation>
    <scope>NUCLEOTIDE SEQUENCE [LARGE SCALE GENOMIC DNA]</scope>
    <source>
        <strain evidence="3">NBRC 112502</strain>
    </source>
</reference>
<proteinExistence type="predicted"/>
<accession>A0ABQ6A2H7</accession>
<evidence type="ECO:0000256" key="1">
    <source>
        <dbReference type="SAM" id="SignalP"/>
    </source>
</evidence>
<gene>
    <name evidence="2" type="ORF">GCM10010909_05150</name>
</gene>
<feature type="signal peptide" evidence="1">
    <location>
        <begin position="1"/>
        <end position="23"/>
    </location>
</feature>
<dbReference type="Gene3D" id="2.40.128.140">
    <property type="entry name" value="Outer membrane protein"/>
    <property type="match status" value="1"/>
</dbReference>
<name>A0ABQ6A2H7_9PROT</name>
<keyword evidence="3" id="KW-1185">Reference proteome</keyword>
<dbReference type="Proteomes" id="UP001156641">
    <property type="component" value="Unassembled WGS sequence"/>
</dbReference>
<dbReference type="InterPro" id="IPR018707">
    <property type="entry name" value="LpxR"/>
</dbReference>